<feature type="domain" description="ABC transmembrane type-1" evidence="9">
    <location>
        <begin position="11"/>
        <end position="215"/>
    </location>
</feature>
<dbReference type="PANTHER" id="PTHR30183:SF8">
    <property type="entry name" value="MOLYBDENUM TRANSPORT SYSTEM PERMEASE"/>
    <property type="match status" value="1"/>
</dbReference>
<dbReference type="Gene3D" id="1.10.3720.10">
    <property type="entry name" value="MetI-like"/>
    <property type="match status" value="1"/>
</dbReference>
<comment type="subcellular location">
    <subcellularLocation>
        <location evidence="1">Cell membrane</location>
        <topology evidence="1">Multi-pass membrane protein</topology>
    </subcellularLocation>
</comment>
<evidence type="ECO:0000256" key="5">
    <source>
        <dbReference type="ARBA" id="ARBA00022692"/>
    </source>
</evidence>
<dbReference type="NCBIfam" id="TIGR02141">
    <property type="entry name" value="modB_ABC"/>
    <property type="match status" value="1"/>
</dbReference>
<organism evidence="10">
    <name type="scientific">hydrothermal vent metagenome</name>
    <dbReference type="NCBI Taxonomy" id="652676"/>
    <lineage>
        <taxon>unclassified sequences</taxon>
        <taxon>metagenomes</taxon>
        <taxon>ecological metagenomes</taxon>
    </lineage>
</organism>
<accession>A0A3B0WTG1</accession>
<dbReference type="InterPro" id="IPR011867">
    <property type="entry name" value="ModB_ABC"/>
</dbReference>
<protein>
    <submittedName>
        <fullName evidence="10">Molybdenum ABC transporter permease protein ModB</fullName>
    </submittedName>
</protein>
<evidence type="ECO:0000256" key="8">
    <source>
        <dbReference type="SAM" id="Phobius"/>
    </source>
</evidence>
<sequence length="226" mass="24904">MVIDWPDLTALWLSFKLAGITTLLLIVITTPLAYWLSTTQSKAKPLIETLVALPIVLPPTVMGFYLLILLGPDGWLGSLWIKFTGSALTFSFTGLVIASLFYSLPFVVQPLQNGFESINPRLKEAARTLGAKPLDVFFSVSMPLAKRAFLTAAVLGFAHTLGEFGVVLMVGGNIPGKTKVIAIEIYNQVEMLNYSQAHVLAAILLILAFLMIFLMYWINNRSRQQV</sequence>
<reference evidence="10" key="1">
    <citation type="submission" date="2018-06" db="EMBL/GenBank/DDBJ databases">
        <authorList>
            <person name="Zhirakovskaya E."/>
        </authorList>
    </citation>
    <scope>NUCLEOTIDE SEQUENCE</scope>
</reference>
<dbReference type="GO" id="GO:0015098">
    <property type="term" value="F:molybdate ion transmembrane transporter activity"/>
    <property type="evidence" value="ECO:0007669"/>
    <property type="project" value="InterPro"/>
</dbReference>
<keyword evidence="2" id="KW-0813">Transport</keyword>
<feature type="transmembrane region" description="Helical" evidence="8">
    <location>
        <begin position="46"/>
        <end position="68"/>
    </location>
</feature>
<dbReference type="GO" id="GO:0005886">
    <property type="term" value="C:plasma membrane"/>
    <property type="evidence" value="ECO:0007669"/>
    <property type="project" value="UniProtKB-SubCell"/>
</dbReference>
<dbReference type="PANTHER" id="PTHR30183">
    <property type="entry name" value="MOLYBDENUM TRANSPORT SYSTEM PERMEASE PROTEIN MODB"/>
    <property type="match status" value="1"/>
</dbReference>
<keyword evidence="3" id="KW-1003">Cell membrane</keyword>
<dbReference type="EMBL" id="UOFA01000316">
    <property type="protein sequence ID" value="VAW46984.1"/>
    <property type="molecule type" value="Genomic_DNA"/>
</dbReference>
<proteinExistence type="predicted"/>
<evidence type="ECO:0000313" key="10">
    <source>
        <dbReference type="EMBL" id="VAW46984.1"/>
    </source>
</evidence>
<dbReference type="SUPFAM" id="SSF161098">
    <property type="entry name" value="MetI-like"/>
    <property type="match status" value="1"/>
</dbReference>
<dbReference type="CDD" id="cd06261">
    <property type="entry name" value="TM_PBP2"/>
    <property type="match status" value="1"/>
</dbReference>
<evidence type="ECO:0000256" key="7">
    <source>
        <dbReference type="ARBA" id="ARBA00023136"/>
    </source>
</evidence>
<dbReference type="InterPro" id="IPR000515">
    <property type="entry name" value="MetI-like"/>
</dbReference>
<feature type="transmembrane region" description="Helical" evidence="8">
    <location>
        <begin position="12"/>
        <end position="34"/>
    </location>
</feature>
<dbReference type="Pfam" id="PF00528">
    <property type="entry name" value="BPD_transp_1"/>
    <property type="match status" value="1"/>
</dbReference>
<gene>
    <name evidence="10" type="ORF">MNBD_GAMMA02-122</name>
</gene>
<keyword evidence="5 8" id="KW-0812">Transmembrane</keyword>
<name>A0A3B0WTG1_9ZZZZ</name>
<feature type="transmembrane region" description="Helical" evidence="8">
    <location>
        <begin position="148"/>
        <end position="170"/>
    </location>
</feature>
<evidence type="ECO:0000256" key="1">
    <source>
        <dbReference type="ARBA" id="ARBA00004651"/>
    </source>
</evidence>
<keyword evidence="4" id="KW-0500">Molybdenum</keyword>
<evidence type="ECO:0000259" key="9">
    <source>
        <dbReference type="PROSITE" id="PS50928"/>
    </source>
</evidence>
<feature type="transmembrane region" description="Helical" evidence="8">
    <location>
        <begin position="197"/>
        <end position="218"/>
    </location>
</feature>
<keyword evidence="6 8" id="KW-1133">Transmembrane helix</keyword>
<dbReference type="PROSITE" id="PS50928">
    <property type="entry name" value="ABC_TM1"/>
    <property type="match status" value="1"/>
</dbReference>
<dbReference type="AlphaFoldDB" id="A0A3B0WTG1"/>
<evidence type="ECO:0000256" key="2">
    <source>
        <dbReference type="ARBA" id="ARBA00022448"/>
    </source>
</evidence>
<dbReference type="InterPro" id="IPR035906">
    <property type="entry name" value="MetI-like_sf"/>
</dbReference>
<evidence type="ECO:0000256" key="6">
    <source>
        <dbReference type="ARBA" id="ARBA00022989"/>
    </source>
</evidence>
<keyword evidence="7 8" id="KW-0472">Membrane</keyword>
<evidence type="ECO:0000256" key="4">
    <source>
        <dbReference type="ARBA" id="ARBA00022505"/>
    </source>
</evidence>
<feature type="transmembrane region" description="Helical" evidence="8">
    <location>
        <begin position="80"/>
        <end position="102"/>
    </location>
</feature>
<evidence type="ECO:0000256" key="3">
    <source>
        <dbReference type="ARBA" id="ARBA00022475"/>
    </source>
</evidence>